<dbReference type="AlphaFoldDB" id="A0A645A5W7"/>
<dbReference type="Pfam" id="PF13558">
    <property type="entry name" value="SbcC_Walker_B"/>
    <property type="match status" value="1"/>
</dbReference>
<feature type="coiled-coil region" evidence="1">
    <location>
        <begin position="38"/>
        <end position="93"/>
    </location>
</feature>
<sequence>MQDVTYKTQEFEQIKNLRDNIADKLKNIFAGKSISTVESELKESENKARENLKTKNEEKNKINESLTRVVTQSTKFEQDISQQQEIISNLNREIHFWLENYNKTNNISLTDIELNSLVDYSQQWINNERNDLNNIDKSLNRAETILQERNAKLEDHKTKRLSNRDLVELEELQASESKDLKASRNKFTEIEFCLKEDINNHIVFEEILYKIKEQEIIVNKWASLNEIIGSKSGQKFQLIAQEYTLDILVYYSNEHLKTLNSRYELQCISNSLSLQVIDKDMGNNIRSIYSLSGGETFLVSLALALGLASLSSNQMSVESLFIDEGFGSLDSTTLNIALDALERLHNQGRKVGVISHVHEMTERIPVQIKLTKRNSGRSNLRIIGN</sequence>
<proteinExistence type="predicted"/>
<evidence type="ECO:0008006" key="3">
    <source>
        <dbReference type="Google" id="ProtNLM"/>
    </source>
</evidence>
<dbReference type="EMBL" id="VSSQ01012157">
    <property type="protein sequence ID" value="MPM48575.1"/>
    <property type="molecule type" value="Genomic_DNA"/>
</dbReference>
<protein>
    <recommendedName>
        <fullName evidence="3">Nuclease SbcCD subunit C</fullName>
    </recommendedName>
</protein>
<feature type="coiled-coil region" evidence="1">
    <location>
        <begin position="125"/>
        <end position="159"/>
    </location>
</feature>
<name>A0A645A5W7_9ZZZZ</name>
<dbReference type="PANTHER" id="PTHR32114:SF2">
    <property type="entry name" value="ABC TRANSPORTER ABCH.3"/>
    <property type="match status" value="1"/>
</dbReference>
<dbReference type="Gene3D" id="3.40.50.300">
    <property type="entry name" value="P-loop containing nucleotide triphosphate hydrolases"/>
    <property type="match status" value="1"/>
</dbReference>
<comment type="caution">
    <text evidence="2">The sequence shown here is derived from an EMBL/GenBank/DDBJ whole genome shotgun (WGS) entry which is preliminary data.</text>
</comment>
<dbReference type="SUPFAM" id="SSF52540">
    <property type="entry name" value="P-loop containing nucleoside triphosphate hydrolases"/>
    <property type="match status" value="1"/>
</dbReference>
<evidence type="ECO:0000313" key="2">
    <source>
        <dbReference type="EMBL" id="MPM48575.1"/>
    </source>
</evidence>
<reference evidence="2" key="1">
    <citation type="submission" date="2019-08" db="EMBL/GenBank/DDBJ databases">
        <authorList>
            <person name="Kucharzyk K."/>
            <person name="Murdoch R.W."/>
            <person name="Higgins S."/>
            <person name="Loffler F."/>
        </authorList>
    </citation>
    <scope>NUCLEOTIDE SEQUENCE</scope>
</reference>
<dbReference type="PANTHER" id="PTHR32114">
    <property type="entry name" value="ABC TRANSPORTER ABCH.3"/>
    <property type="match status" value="1"/>
</dbReference>
<organism evidence="2">
    <name type="scientific">bioreactor metagenome</name>
    <dbReference type="NCBI Taxonomy" id="1076179"/>
    <lineage>
        <taxon>unclassified sequences</taxon>
        <taxon>metagenomes</taxon>
        <taxon>ecological metagenomes</taxon>
    </lineage>
</organism>
<evidence type="ECO:0000256" key="1">
    <source>
        <dbReference type="SAM" id="Coils"/>
    </source>
</evidence>
<gene>
    <name evidence="2" type="ORF">SDC9_95300</name>
</gene>
<dbReference type="InterPro" id="IPR027417">
    <property type="entry name" value="P-loop_NTPase"/>
</dbReference>
<keyword evidence="1" id="KW-0175">Coiled coil</keyword>
<accession>A0A645A5W7</accession>